<dbReference type="EMBL" id="GFXV01002791">
    <property type="protein sequence ID" value="MBW14596.1"/>
    <property type="molecule type" value="Transcribed_RNA"/>
</dbReference>
<keyword evidence="3" id="KW-1003">Cell membrane</keyword>
<keyword evidence="9 12" id="KW-0357">Heparan sulfate</keyword>
<evidence type="ECO:0000256" key="1">
    <source>
        <dbReference type="ARBA" id="ARBA00004609"/>
    </source>
</evidence>
<name>A0A2H8TKE3_9HEMI</name>
<evidence type="ECO:0000256" key="6">
    <source>
        <dbReference type="ARBA" id="ARBA00022974"/>
    </source>
</evidence>
<dbReference type="GO" id="GO:0016477">
    <property type="term" value="P:cell migration"/>
    <property type="evidence" value="ECO:0007669"/>
    <property type="project" value="TreeGrafter"/>
</dbReference>
<feature type="compositionally biased region" description="Acidic residues" evidence="13">
    <location>
        <begin position="384"/>
        <end position="403"/>
    </location>
</feature>
<evidence type="ECO:0000256" key="13">
    <source>
        <dbReference type="SAM" id="MobiDB-lite"/>
    </source>
</evidence>
<dbReference type="OrthoDB" id="10010764at2759"/>
<feature type="signal peptide" evidence="14">
    <location>
        <begin position="1"/>
        <end position="20"/>
    </location>
</feature>
<proteinExistence type="inferred from homology"/>
<evidence type="ECO:0000256" key="8">
    <source>
        <dbReference type="ARBA" id="ARBA00023180"/>
    </source>
</evidence>
<feature type="compositionally biased region" description="Low complexity" evidence="13">
    <location>
        <begin position="432"/>
        <end position="447"/>
    </location>
</feature>
<keyword evidence="5 14" id="KW-0732">Signal</keyword>
<evidence type="ECO:0000256" key="2">
    <source>
        <dbReference type="ARBA" id="ARBA00010260"/>
    </source>
</evidence>
<comment type="similarity">
    <text evidence="2 11">Belongs to the glypican family.</text>
</comment>
<evidence type="ECO:0000256" key="9">
    <source>
        <dbReference type="ARBA" id="ARBA00023207"/>
    </source>
</evidence>
<evidence type="ECO:0000256" key="5">
    <source>
        <dbReference type="ARBA" id="ARBA00022729"/>
    </source>
</evidence>
<evidence type="ECO:0000256" key="4">
    <source>
        <dbReference type="ARBA" id="ARBA00022622"/>
    </source>
</evidence>
<dbReference type="PANTHER" id="PTHR10822">
    <property type="entry name" value="GLYPICAN"/>
    <property type="match status" value="1"/>
</dbReference>
<organism evidence="15">
    <name type="scientific">Melanaphis sacchari</name>
    <dbReference type="NCBI Taxonomy" id="742174"/>
    <lineage>
        <taxon>Eukaryota</taxon>
        <taxon>Metazoa</taxon>
        <taxon>Ecdysozoa</taxon>
        <taxon>Arthropoda</taxon>
        <taxon>Hexapoda</taxon>
        <taxon>Insecta</taxon>
        <taxon>Pterygota</taxon>
        <taxon>Neoptera</taxon>
        <taxon>Paraneoptera</taxon>
        <taxon>Hemiptera</taxon>
        <taxon>Sternorrhyncha</taxon>
        <taxon>Aphidomorpha</taxon>
        <taxon>Aphidoidea</taxon>
        <taxon>Aphididae</taxon>
        <taxon>Aphidini</taxon>
        <taxon>Melanaphis</taxon>
    </lineage>
</organism>
<evidence type="ECO:0000256" key="14">
    <source>
        <dbReference type="SAM" id="SignalP"/>
    </source>
</evidence>
<comment type="function">
    <text evidence="12">Cell surface proteoglycan.</text>
</comment>
<dbReference type="GO" id="GO:0009966">
    <property type="term" value="P:regulation of signal transduction"/>
    <property type="evidence" value="ECO:0007669"/>
    <property type="project" value="InterPro"/>
</dbReference>
<evidence type="ECO:0000256" key="12">
    <source>
        <dbReference type="RuleBase" id="RU003519"/>
    </source>
</evidence>
<evidence type="ECO:0000313" key="15">
    <source>
        <dbReference type="EMBL" id="MBW14596.1"/>
    </source>
</evidence>
<evidence type="ECO:0000256" key="7">
    <source>
        <dbReference type="ARBA" id="ARBA00023136"/>
    </source>
</evidence>
<feature type="region of interest" description="Disordered" evidence="13">
    <location>
        <begin position="368"/>
        <end position="472"/>
    </location>
</feature>
<keyword evidence="6 12" id="KW-0654">Proteoglycan</keyword>
<gene>
    <name evidence="15" type="primary">GPC6</name>
</gene>
<protein>
    <submittedName>
        <fullName evidence="15">Glypican-6</fullName>
    </submittedName>
</protein>
<feature type="compositionally biased region" description="Basic and acidic residues" evidence="13">
    <location>
        <begin position="414"/>
        <end position="430"/>
    </location>
</feature>
<dbReference type="AlphaFoldDB" id="A0A2H8TKE3"/>
<keyword evidence="4 12" id="KW-0336">GPI-anchor</keyword>
<sequence length="702" mass="77918">MDRSLWSFVVVLCLAQAAIASTPSSCYRTSNYFRTHFNDTRYVLEQPATSNAFLQVCGKSQETCCHENSEPQLVTVGRNMYDDKLQTSLKTLSGMYKEKAAKFDEYFRDMLNKARMGFHDMFKKTYGMMYEQNSYLFQDLFRDLEKYYDAGNTNIVEVLENFFSVLCQKMFTVMNSQFAFDAKYLVCVSESMSEVAPFGDVPDKLSAPLKRSFVASRTYVQALKIASDILANINKMAPTQECLVGFTRMTQCPACRGLQDSKACNGYCLNVMKGCLAYHSQLDQDWNAFLDIMEKVKKRLLGPFNIELVVIPINVKISEGIMNFQENSQKVSQKVFANCGKPTLGPSRRRRRRDVYNIDDYYDYQQGRVMNDGKNKDAGKANEDGEDDVEDDDDEDDEDDEYDDVKPAVPPQVRNEKKENVPEESGERKKQQQQQRKNKNNNGPKNGASGGGNKNRKKNNKNNGLEDEEEDQGGPAFAFHRLLKDIGTHVSSTKNFWKRLPYEVCNNEVAVIETVQNTSCWNGSALASYAKEVMKDGIKNQKRNPEVPVDVTRPSSLLNEQVFALKALTNLLKNAYQGLDVEWDMEEVFHGGESSGAGPIASSGDGSGDEDEDSVSVHASSSSPPPPQPPAGGSGPATTAVNAAGTTTPSPTRTATDPSDGGTGSGSSAGHKAKPTLQKALATYLLPVVAVWFGGSFLEWIL</sequence>
<dbReference type="GO" id="GO:0098552">
    <property type="term" value="C:side of membrane"/>
    <property type="evidence" value="ECO:0007669"/>
    <property type="project" value="UniProtKB-KW"/>
</dbReference>
<feature type="compositionally biased region" description="Low complexity" evidence="13">
    <location>
        <begin position="636"/>
        <end position="660"/>
    </location>
</feature>
<keyword evidence="7 12" id="KW-0472">Membrane</keyword>
<feature type="compositionally biased region" description="Basic and acidic residues" evidence="13">
    <location>
        <begin position="371"/>
        <end position="383"/>
    </location>
</feature>
<dbReference type="GO" id="GO:0005886">
    <property type="term" value="C:plasma membrane"/>
    <property type="evidence" value="ECO:0007669"/>
    <property type="project" value="UniProtKB-SubCell"/>
</dbReference>
<keyword evidence="8" id="KW-0325">Glycoprotein</keyword>
<dbReference type="GO" id="GO:0005576">
    <property type="term" value="C:extracellular region"/>
    <property type="evidence" value="ECO:0007669"/>
    <property type="project" value="TreeGrafter"/>
</dbReference>
<evidence type="ECO:0000256" key="3">
    <source>
        <dbReference type="ARBA" id="ARBA00022475"/>
    </source>
</evidence>
<dbReference type="GO" id="GO:0009986">
    <property type="term" value="C:cell surface"/>
    <property type="evidence" value="ECO:0007669"/>
    <property type="project" value="TreeGrafter"/>
</dbReference>
<evidence type="ECO:0000256" key="11">
    <source>
        <dbReference type="RuleBase" id="RU003518"/>
    </source>
</evidence>
<accession>A0A2H8TKE3</accession>
<dbReference type="GO" id="GO:1905475">
    <property type="term" value="P:regulation of protein localization to membrane"/>
    <property type="evidence" value="ECO:0007669"/>
    <property type="project" value="TreeGrafter"/>
</dbReference>
<feature type="region of interest" description="Disordered" evidence="13">
    <location>
        <begin position="590"/>
        <end position="672"/>
    </location>
</feature>
<evidence type="ECO:0000256" key="10">
    <source>
        <dbReference type="ARBA" id="ARBA00023288"/>
    </source>
</evidence>
<reference evidence="15" key="1">
    <citation type="submission" date="2017-10" db="EMBL/GenBank/DDBJ databases">
        <title>Transcriptome Assembly of Sugarcane Aphid Adults.</title>
        <authorList>
            <person name="Scully E.D."/>
            <person name="Palmer N.A."/>
            <person name="Geib S.M."/>
            <person name="Sarath G."/>
            <person name="Sattler S.E."/>
        </authorList>
    </citation>
    <scope>NUCLEOTIDE SEQUENCE</scope>
    <source>
        <tissue evidence="15">Whole body</tissue>
    </source>
</reference>
<dbReference type="PANTHER" id="PTHR10822:SF30">
    <property type="entry name" value="DALLY-LIKE, ISOFORM A"/>
    <property type="match status" value="1"/>
</dbReference>
<feature type="chain" id="PRO_5014114983" evidence="14">
    <location>
        <begin position="21"/>
        <end position="702"/>
    </location>
</feature>
<dbReference type="Pfam" id="PF01153">
    <property type="entry name" value="Glypican"/>
    <property type="match status" value="2"/>
</dbReference>
<comment type="subcellular location">
    <subcellularLocation>
        <location evidence="1 12">Cell membrane</location>
        <topology evidence="1 12">Lipid-anchor</topology>
        <topology evidence="1 12">GPI-anchor</topology>
    </subcellularLocation>
</comment>
<dbReference type="GO" id="GO:0045202">
    <property type="term" value="C:synapse"/>
    <property type="evidence" value="ECO:0007669"/>
    <property type="project" value="TreeGrafter"/>
</dbReference>
<keyword evidence="10 12" id="KW-0449">Lipoprotein</keyword>
<dbReference type="InterPro" id="IPR001863">
    <property type="entry name" value="Glypican"/>
</dbReference>